<dbReference type="Gene3D" id="1.10.150.240">
    <property type="entry name" value="Putative phosphatase, domain 2"/>
    <property type="match status" value="1"/>
</dbReference>
<gene>
    <name evidence="2" type="ORF">CAK95_26020</name>
</gene>
<keyword evidence="3" id="KW-1185">Reference proteome</keyword>
<proteinExistence type="predicted"/>
<dbReference type="KEGG" id="psin:CAK95_26020"/>
<dbReference type="GO" id="GO:0016787">
    <property type="term" value="F:hydrolase activity"/>
    <property type="evidence" value="ECO:0007669"/>
    <property type="project" value="UniProtKB-KW"/>
</dbReference>
<dbReference type="InterPro" id="IPR006439">
    <property type="entry name" value="HAD-SF_hydro_IA"/>
</dbReference>
<name>A0A1W7A0S7_9HYPH</name>
<dbReference type="InterPro" id="IPR036412">
    <property type="entry name" value="HAD-like_sf"/>
</dbReference>
<keyword evidence="1" id="KW-0378">Hydrolase</keyword>
<dbReference type="STRING" id="1235591.CAK95_26020"/>
<organism evidence="2 3">
    <name type="scientific">Pseudorhodoplanes sinuspersici</name>
    <dbReference type="NCBI Taxonomy" id="1235591"/>
    <lineage>
        <taxon>Bacteria</taxon>
        <taxon>Pseudomonadati</taxon>
        <taxon>Pseudomonadota</taxon>
        <taxon>Alphaproteobacteria</taxon>
        <taxon>Hyphomicrobiales</taxon>
        <taxon>Pseudorhodoplanes</taxon>
    </lineage>
</organism>
<evidence type="ECO:0000313" key="3">
    <source>
        <dbReference type="Proteomes" id="UP000194137"/>
    </source>
</evidence>
<dbReference type="SUPFAM" id="SSF56784">
    <property type="entry name" value="HAD-like"/>
    <property type="match status" value="1"/>
</dbReference>
<dbReference type="NCBIfam" id="TIGR01493">
    <property type="entry name" value="HAD-SF-IA-v2"/>
    <property type="match status" value="1"/>
</dbReference>
<dbReference type="InterPro" id="IPR023214">
    <property type="entry name" value="HAD_sf"/>
</dbReference>
<dbReference type="RefSeq" id="WP_198343768.1">
    <property type="nucleotide sequence ID" value="NZ_CP021112.1"/>
</dbReference>
<dbReference type="AlphaFoldDB" id="A0A1W7A0S7"/>
<reference evidence="2 3" key="1">
    <citation type="submission" date="2017-05" db="EMBL/GenBank/DDBJ databases">
        <title>Full genome sequence of Pseudorhodoplanes sinuspersici.</title>
        <authorList>
            <person name="Dastgheib S.M.M."/>
            <person name="Shavandi M."/>
            <person name="Tirandaz H."/>
        </authorList>
    </citation>
    <scope>NUCLEOTIDE SEQUENCE [LARGE SCALE GENOMIC DNA]</scope>
    <source>
        <strain evidence="2 3">RIPI110</strain>
    </source>
</reference>
<evidence type="ECO:0000256" key="1">
    <source>
        <dbReference type="ARBA" id="ARBA00022801"/>
    </source>
</evidence>
<dbReference type="PANTHER" id="PTHR43316">
    <property type="entry name" value="HYDROLASE, HALOACID DELAHOGENASE-RELATED"/>
    <property type="match status" value="1"/>
</dbReference>
<sequence>MTMPRAVLFDLLTALLDSWSLWNASAGSEAAGRAWRAEYLRLTYGCGSYVPYEDLVRQAARTTGLAPSVANTLEANWQSLPVWSGAQAALDRLAGRTRLAVVTNCSTRLGRMAAARLRTQWDVVITAEEAGYYKPDIRPYRLALDRLGVSAADAAFVAGSGYDLIGTSAVGLRTYWHNRVGLARPNGAPVAERESANLDDLIPWLEDFS</sequence>
<dbReference type="InterPro" id="IPR051540">
    <property type="entry name" value="S-2-haloacid_dehalogenase"/>
</dbReference>
<dbReference type="InterPro" id="IPR023198">
    <property type="entry name" value="PGP-like_dom2"/>
</dbReference>
<dbReference type="Pfam" id="PF13419">
    <property type="entry name" value="HAD_2"/>
    <property type="match status" value="1"/>
</dbReference>
<dbReference type="Proteomes" id="UP000194137">
    <property type="component" value="Chromosome"/>
</dbReference>
<dbReference type="PRINTS" id="PR00413">
    <property type="entry name" value="HADHALOGNASE"/>
</dbReference>
<protein>
    <submittedName>
        <fullName evidence="2">Haloacid dehalogenase</fullName>
    </submittedName>
</protein>
<evidence type="ECO:0000313" key="2">
    <source>
        <dbReference type="EMBL" id="ARQ03209.1"/>
    </source>
</evidence>
<accession>A0A1W7A0S7</accession>
<dbReference type="InterPro" id="IPR041492">
    <property type="entry name" value="HAD_2"/>
</dbReference>
<dbReference type="PANTHER" id="PTHR43316:SF3">
    <property type="entry name" value="HALOACID DEHALOGENASE, TYPE II (AFU_ORTHOLOGUE AFUA_2G07750)-RELATED"/>
    <property type="match status" value="1"/>
</dbReference>
<dbReference type="Gene3D" id="3.40.50.1000">
    <property type="entry name" value="HAD superfamily/HAD-like"/>
    <property type="match status" value="1"/>
</dbReference>
<dbReference type="EMBL" id="CP021112">
    <property type="protein sequence ID" value="ARQ03209.1"/>
    <property type="molecule type" value="Genomic_DNA"/>
</dbReference>